<name>A0A1Q5PD97_9BACT</name>
<dbReference type="SUPFAM" id="SSF48452">
    <property type="entry name" value="TPR-like"/>
    <property type="match status" value="1"/>
</dbReference>
<dbReference type="RefSeq" id="WP_073852228.1">
    <property type="nucleotide sequence ID" value="NZ_LVWA01000005.1"/>
</dbReference>
<dbReference type="EMBL" id="LVWA01000005">
    <property type="protein sequence ID" value="OKL40122.1"/>
    <property type="molecule type" value="Genomic_DNA"/>
</dbReference>
<dbReference type="Proteomes" id="UP000186551">
    <property type="component" value="Unassembled WGS sequence"/>
</dbReference>
<reference evidence="2 3" key="1">
    <citation type="submission" date="2016-03" db="EMBL/GenBank/DDBJ databases">
        <title>Genome sequence of Pontibacter sp. nov., of the family cytophagaceae, isolated from marine sediment of the Yellow Sea, China.</title>
        <authorList>
            <person name="Zhang G."/>
            <person name="Zhang R."/>
        </authorList>
    </citation>
    <scope>NUCLEOTIDE SEQUENCE [LARGE SCALE GENOMIC DNA]</scope>
    <source>
        <strain evidence="2 3">S10-8</strain>
    </source>
</reference>
<sequence length="481" mass="54240">MRKYNRILLLFLGLSCAGVATTSCSDHLEELNIDPNRVDKINPGTLLNPIIYEMSTFGTSRANAYTFEIMQVRVPFPSAAGGEHRYLITQGAGNSTWNTSYRWLLNVKEMEQAAVEAEAPNYQAIALTLKAWIYSNLTDSFGDIPMKEAVSSEEGILKAAFDTQEEVYRTILEDLEKANSLYDKTKPMAYGMDILYGNNIDNWQRFTNSLRLRLLLRVSEREEMNSFDRMAAILNNPEENSVFTSNSQSAILQITGVDPNMSPWGRASDFTLNTVGSEFFIDNLNAMDDPRVEKFYTPAKTSDGADMGYKGVPSGYDPAQQFDYVPSGMNTELVTAPMISVIMSYAEVEFIKAELAQKGIISADAQAHYEAGVKAAIEQWGAVVPADYFENPAAAYDGTFERIMLQKYLALVFNDYQQWFEYRRTGLPVLPKTEAMVNDKQVPVRFLYPEEVKIYNRDNYNAAVSRMGGDDINIKGWWEQE</sequence>
<comment type="caution">
    <text evidence="2">The sequence shown here is derived from an EMBL/GenBank/DDBJ whole genome shotgun (WGS) entry which is preliminary data.</text>
</comment>
<dbReference type="OrthoDB" id="622163at2"/>
<dbReference type="Gene3D" id="1.25.40.390">
    <property type="match status" value="1"/>
</dbReference>
<gene>
    <name evidence="2" type="ORF">A3841_17380</name>
</gene>
<dbReference type="InterPro" id="IPR011990">
    <property type="entry name" value="TPR-like_helical_dom_sf"/>
</dbReference>
<keyword evidence="3" id="KW-1185">Reference proteome</keyword>
<evidence type="ECO:0000256" key="1">
    <source>
        <dbReference type="SAM" id="SignalP"/>
    </source>
</evidence>
<evidence type="ECO:0008006" key="4">
    <source>
        <dbReference type="Google" id="ProtNLM"/>
    </source>
</evidence>
<organism evidence="2 3">
    <name type="scientific">Pontibacter flavimaris</name>
    <dbReference type="NCBI Taxonomy" id="1797110"/>
    <lineage>
        <taxon>Bacteria</taxon>
        <taxon>Pseudomonadati</taxon>
        <taxon>Bacteroidota</taxon>
        <taxon>Cytophagia</taxon>
        <taxon>Cytophagales</taxon>
        <taxon>Hymenobacteraceae</taxon>
        <taxon>Pontibacter</taxon>
    </lineage>
</organism>
<evidence type="ECO:0000313" key="2">
    <source>
        <dbReference type="EMBL" id="OKL40122.1"/>
    </source>
</evidence>
<feature type="chain" id="PRO_5013293343" description="SusD/RagB family nutrient-binding outer membrane lipoprotein" evidence="1">
    <location>
        <begin position="21"/>
        <end position="481"/>
    </location>
</feature>
<dbReference type="AlphaFoldDB" id="A0A1Q5PD97"/>
<keyword evidence="1" id="KW-0732">Signal</keyword>
<dbReference type="Pfam" id="PF12771">
    <property type="entry name" value="SusD-like_2"/>
    <property type="match status" value="1"/>
</dbReference>
<evidence type="ECO:0000313" key="3">
    <source>
        <dbReference type="Proteomes" id="UP000186551"/>
    </source>
</evidence>
<dbReference type="STRING" id="1797110.A3841_17380"/>
<dbReference type="PROSITE" id="PS51257">
    <property type="entry name" value="PROKAR_LIPOPROTEIN"/>
    <property type="match status" value="1"/>
</dbReference>
<accession>A0A1Q5PD97</accession>
<protein>
    <recommendedName>
        <fullName evidence="4">SusD/RagB family nutrient-binding outer membrane lipoprotein</fullName>
    </recommendedName>
</protein>
<proteinExistence type="predicted"/>
<dbReference type="InterPro" id="IPR041662">
    <property type="entry name" value="SusD-like_2"/>
</dbReference>
<feature type="signal peptide" evidence="1">
    <location>
        <begin position="1"/>
        <end position="20"/>
    </location>
</feature>